<dbReference type="AlphaFoldDB" id="A0A1F6EF72"/>
<accession>A0A1F6EF72</accession>
<organism evidence="2 3">
    <name type="scientific">Candidatus Kaiserbacteria bacterium RIFCSPLOWO2_01_FULL_51_21</name>
    <dbReference type="NCBI Taxonomy" id="1798508"/>
    <lineage>
        <taxon>Bacteria</taxon>
        <taxon>Candidatus Kaiseribacteriota</taxon>
    </lineage>
</organism>
<dbReference type="STRING" id="1798508.A3A35_03145"/>
<evidence type="ECO:0000313" key="2">
    <source>
        <dbReference type="EMBL" id="OGG71882.1"/>
    </source>
</evidence>
<comment type="caution">
    <text evidence="2">The sequence shown here is derived from an EMBL/GenBank/DDBJ whole genome shotgun (WGS) entry which is preliminary data.</text>
</comment>
<sequence length="97" mass="11381">MWRSENPRQILYRRTTRIVVTALFFVGVFIFPWWLWLLLGVFLLFFYQSYEVLLGALFSDLLYGTATPFLGGLPFLTTGIFVLMTLAVFLVHRRLLV</sequence>
<dbReference type="EMBL" id="MFLV01000007">
    <property type="protein sequence ID" value="OGG71882.1"/>
    <property type="molecule type" value="Genomic_DNA"/>
</dbReference>
<reference evidence="2 3" key="1">
    <citation type="journal article" date="2016" name="Nat. Commun.">
        <title>Thousands of microbial genomes shed light on interconnected biogeochemical processes in an aquifer system.</title>
        <authorList>
            <person name="Anantharaman K."/>
            <person name="Brown C.T."/>
            <person name="Hug L.A."/>
            <person name="Sharon I."/>
            <person name="Castelle C.J."/>
            <person name="Probst A.J."/>
            <person name="Thomas B.C."/>
            <person name="Singh A."/>
            <person name="Wilkins M.J."/>
            <person name="Karaoz U."/>
            <person name="Brodie E.L."/>
            <person name="Williams K.H."/>
            <person name="Hubbard S.S."/>
            <person name="Banfield J.F."/>
        </authorList>
    </citation>
    <scope>NUCLEOTIDE SEQUENCE [LARGE SCALE GENOMIC DNA]</scope>
</reference>
<keyword evidence="1" id="KW-0472">Membrane</keyword>
<keyword evidence="1" id="KW-1133">Transmembrane helix</keyword>
<feature type="transmembrane region" description="Helical" evidence="1">
    <location>
        <begin position="21"/>
        <end position="47"/>
    </location>
</feature>
<evidence type="ECO:0000256" key="1">
    <source>
        <dbReference type="SAM" id="Phobius"/>
    </source>
</evidence>
<proteinExistence type="predicted"/>
<name>A0A1F6EF72_9BACT</name>
<feature type="transmembrane region" description="Helical" evidence="1">
    <location>
        <begin position="67"/>
        <end position="91"/>
    </location>
</feature>
<gene>
    <name evidence="2" type="ORF">A3A35_03145</name>
</gene>
<evidence type="ECO:0000313" key="3">
    <source>
        <dbReference type="Proteomes" id="UP000179115"/>
    </source>
</evidence>
<dbReference type="Proteomes" id="UP000179115">
    <property type="component" value="Unassembled WGS sequence"/>
</dbReference>
<keyword evidence="1" id="KW-0812">Transmembrane</keyword>
<protein>
    <submittedName>
        <fullName evidence="2">Uncharacterized protein</fullName>
    </submittedName>
</protein>